<evidence type="ECO:0000313" key="2">
    <source>
        <dbReference type="EMBL" id="GFH60369.1"/>
    </source>
</evidence>
<dbReference type="Proteomes" id="UP001054902">
    <property type="component" value="Unassembled WGS sequence"/>
</dbReference>
<proteinExistence type="predicted"/>
<keyword evidence="3" id="KW-1185">Reference proteome</keyword>
<feature type="compositionally biased region" description="Basic residues" evidence="1">
    <location>
        <begin position="1"/>
        <end position="10"/>
    </location>
</feature>
<name>A0AAD3D9N7_9STRA</name>
<comment type="caution">
    <text evidence="2">The sequence shown here is derived from an EMBL/GenBank/DDBJ whole genome shotgun (WGS) entry which is preliminary data.</text>
</comment>
<reference evidence="2 3" key="1">
    <citation type="journal article" date="2021" name="Sci. Rep.">
        <title>The genome of the diatom Chaetoceros tenuissimus carries an ancient integrated fragment of an extant virus.</title>
        <authorList>
            <person name="Hongo Y."/>
            <person name="Kimura K."/>
            <person name="Takaki Y."/>
            <person name="Yoshida Y."/>
            <person name="Baba S."/>
            <person name="Kobayashi G."/>
            <person name="Nagasaki K."/>
            <person name="Hano T."/>
            <person name="Tomaru Y."/>
        </authorList>
    </citation>
    <scope>NUCLEOTIDE SEQUENCE [LARGE SCALE GENOMIC DNA]</scope>
    <source>
        <strain evidence="2 3">NIES-3715</strain>
    </source>
</reference>
<dbReference type="AlphaFoldDB" id="A0AAD3D9N7"/>
<gene>
    <name evidence="2" type="ORF">CTEN210_16845</name>
</gene>
<dbReference type="EMBL" id="BLLK01000069">
    <property type="protein sequence ID" value="GFH60369.1"/>
    <property type="molecule type" value="Genomic_DNA"/>
</dbReference>
<protein>
    <submittedName>
        <fullName evidence="2">Uncharacterized protein</fullName>
    </submittedName>
</protein>
<evidence type="ECO:0000313" key="3">
    <source>
        <dbReference type="Proteomes" id="UP001054902"/>
    </source>
</evidence>
<evidence type="ECO:0000256" key="1">
    <source>
        <dbReference type="SAM" id="MobiDB-lite"/>
    </source>
</evidence>
<accession>A0AAD3D9N7</accession>
<sequence length="687" mass="78089">MMLNPMRRRNGGGTQRTTCSTNTKLQNKRVLILGFFALGFLHITFLQDIGTSNESIDTSQNPYPSQDLDVRNLAAKRRVAVVRPFSVNALDSIAHSFDSWSKFIPCSKWTRRKKEFRDFEFDVVLSFSQTYESVPEADKVTKTMMDDLNEANWYKCFHSVIRISNNIPADEDIYDQSQAATNIMWAHGPNKMFVENMKKLMEQGYEYALVMEEDTIPVRKYWLDRLMEEASKSNFAVIGSKYRGHAWDGFESTLSIALRQHFNGNALFNLKHPYVKELVLQLEREENTPLHAIGYDYRIAQIVLEGLDGTQPIVPPQILDNYDGELPNNRKHFRNLFLSYFMNESGQPTFRETSVVQNHAMSLVSKGNLLDPDVSLVHGGVHLKTWPKQKKLTLVVVIDEENKVNALVNSNIVQKSTFAVSNLIVTVPRDYPMDLIRTELQSLKVTAPTHIHLRNDQNQLDLCEPIVGDGNFIILKAGEIEEKLPDLLYVTTHESKPIIANYDYHCNDSDTCRYTLDKVRRVYGADEERIVIKNNSVVFDTAAFNDFCVAWNFVIQAEPNPSDKENLKSSPYIASAYIASLQKRKKLHDLYTVVGKHIKLTDERISHAARLLQDCSSYTDRKVCNAVSGCSFKKGLCVPDSPVSPPTLAPSCSTLSRKQCIDAEACFYDSDSRSCLDNVVQTLSLEE</sequence>
<organism evidence="2 3">
    <name type="scientific">Chaetoceros tenuissimus</name>
    <dbReference type="NCBI Taxonomy" id="426638"/>
    <lineage>
        <taxon>Eukaryota</taxon>
        <taxon>Sar</taxon>
        <taxon>Stramenopiles</taxon>
        <taxon>Ochrophyta</taxon>
        <taxon>Bacillariophyta</taxon>
        <taxon>Coscinodiscophyceae</taxon>
        <taxon>Chaetocerotophycidae</taxon>
        <taxon>Chaetocerotales</taxon>
        <taxon>Chaetocerotaceae</taxon>
        <taxon>Chaetoceros</taxon>
    </lineage>
</organism>
<feature type="region of interest" description="Disordered" evidence="1">
    <location>
        <begin position="1"/>
        <end position="20"/>
    </location>
</feature>